<feature type="region of interest" description="Disordered" evidence="6">
    <location>
        <begin position="809"/>
        <end position="828"/>
    </location>
</feature>
<protein>
    <recommendedName>
        <fullName evidence="7">C2H2-type domain-containing protein</fullName>
    </recommendedName>
</protein>
<evidence type="ECO:0000256" key="6">
    <source>
        <dbReference type="SAM" id="MobiDB-lite"/>
    </source>
</evidence>
<feature type="domain" description="C2H2-type" evidence="7">
    <location>
        <begin position="1415"/>
        <end position="1442"/>
    </location>
</feature>
<dbReference type="InterPro" id="IPR036236">
    <property type="entry name" value="Znf_C2H2_sf"/>
</dbReference>
<feature type="domain" description="C2H2-type" evidence="7">
    <location>
        <begin position="588"/>
        <end position="615"/>
    </location>
</feature>
<feature type="region of interest" description="Disordered" evidence="6">
    <location>
        <begin position="1469"/>
        <end position="1513"/>
    </location>
</feature>
<name>L7MIZ0_RHIPC</name>
<evidence type="ECO:0000256" key="1">
    <source>
        <dbReference type="ARBA" id="ARBA00022723"/>
    </source>
</evidence>
<feature type="domain" description="C2H2-type" evidence="7">
    <location>
        <begin position="991"/>
        <end position="1018"/>
    </location>
</feature>
<feature type="compositionally biased region" description="Acidic residues" evidence="6">
    <location>
        <begin position="1620"/>
        <end position="1629"/>
    </location>
</feature>
<dbReference type="GO" id="GO:0008270">
    <property type="term" value="F:zinc ion binding"/>
    <property type="evidence" value="ECO:0007669"/>
    <property type="project" value="UniProtKB-KW"/>
</dbReference>
<feature type="region of interest" description="Disordered" evidence="6">
    <location>
        <begin position="420"/>
        <end position="439"/>
    </location>
</feature>
<dbReference type="InterPro" id="IPR013087">
    <property type="entry name" value="Znf_C2H2_type"/>
</dbReference>
<feature type="region of interest" description="Disordered" evidence="6">
    <location>
        <begin position="1617"/>
        <end position="1663"/>
    </location>
</feature>
<evidence type="ECO:0000256" key="4">
    <source>
        <dbReference type="ARBA" id="ARBA00022833"/>
    </source>
</evidence>
<reference evidence="8" key="2">
    <citation type="journal article" date="2015" name="J. Proteomics">
        <title>Sexual differences in the sialomes of the zebra tick, Rhipicephalus pulchellus.</title>
        <authorList>
            <person name="Tan A.W."/>
            <person name="Francischetti I.M."/>
            <person name="Slovak M."/>
            <person name="Kini R.M."/>
            <person name="Ribeiro J.M."/>
        </authorList>
    </citation>
    <scope>NUCLEOTIDE SEQUENCE</scope>
    <source>
        <tissue evidence="8">Salivary gland</tissue>
    </source>
</reference>
<feature type="region of interest" description="Disordered" evidence="6">
    <location>
        <begin position="175"/>
        <end position="213"/>
    </location>
</feature>
<dbReference type="PANTHER" id="PTHR24379">
    <property type="entry name" value="KRAB AND ZINC FINGER DOMAIN-CONTAINING"/>
    <property type="match status" value="1"/>
</dbReference>
<organism evidence="8">
    <name type="scientific">Rhipicephalus pulchellus</name>
    <name type="common">Yellow backed tick</name>
    <name type="synonym">Dermacentor pulchellus</name>
    <dbReference type="NCBI Taxonomy" id="72859"/>
    <lineage>
        <taxon>Eukaryota</taxon>
        <taxon>Metazoa</taxon>
        <taxon>Ecdysozoa</taxon>
        <taxon>Arthropoda</taxon>
        <taxon>Chelicerata</taxon>
        <taxon>Arachnida</taxon>
        <taxon>Acari</taxon>
        <taxon>Parasitiformes</taxon>
        <taxon>Ixodida</taxon>
        <taxon>Ixodoidea</taxon>
        <taxon>Ixodidae</taxon>
        <taxon>Rhipicephalinae</taxon>
        <taxon>Rhipicephalus</taxon>
        <taxon>Rhipicephalus</taxon>
    </lineage>
</organism>
<feature type="domain" description="C2H2-type" evidence="7">
    <location>
        <begin position="1236"/>
        <end position="1263"/>
    </location>
</feature>
<dbReference type="PROSITE" id="PS00028">
    <property type="entry name" value="ZINC_FINGER_C2H2_1"/>
    <property type="match status" value="11"/>
</dbReference>
<evidence type="ECO:0000259" key="7">
    <source>
        <dbReference type="PROSITE" id="PS50157"/>
    </source>
</evidence>
<proteinExistence type="evidence at transcript level"/>
<feature type="domain" description="C2H2-type" evidence="7">
    <location>
        <begin position="1150"/>
        <end position="1177"/>
    </location>
</feature>
<feature type="domain" description="C2H2-type" evidence="7">
    <location>
        <begin position="335"/>
        <end position="362"/>
    </location>
</feature>
<evidence type="ECO:0000256" key="5">
    <source>
        <dbReference type="PROSITE-ProRule" id="PRU00042"/>
    </source>
</evidence>
<evidence type="ECO:0000256" key="2">
    <source>
        <dbReference type="ARBA" id="ARBA00022737"/>
    </source>
</evidence>
<accession>L7MIZ0</accession>
<feature type="non-terminal residue" evidence="8">
    <location>
        <position position="1"/>
    </location>
</feature>
<dbReference type="SUPFAM" id="SSF57667">
    <property type="entry name" value="beta-beta-alpha zinc fingers"/>
    <property type="match status" value="8"/>
</dbReference>
<feature type="compositionally biased region" description="Pro residues" evidence="6">
    <location>
        <begin position="452"/>
        <end position="461"/>
    </location>
</feature>
<dbReference type="EMBL" id="GACK01001242">
    <property type="protein sequence ID" value="JAA63792.1"/>
    <property type="molecule type" value="mRNA"/>
</dbReference>
<feature type="domain" description="C2H2-type" evidence="7">
    <location>
        <begin position="1523"/>
        <end position="1550"/>
    </location>
</feature>
<keyword evidence="3 5" id="KW-0863">Zinc-finger</keyword>
<feature type="compositionally biased region" description="Low complexity" evidence="6">
    <location>
        <begin position="1630"/>
        <end position="1653"/>
    </location>
</feature>
<dbReference type="Pfam" id="PF13909">
    <property type="entry name" value="zf-H2C2_5"/>
    <property type="match status" value="1"/>
</dbReference>
<feature type="compositionally biased region" description="Basic and acidic residues" evidence="6">
    <location>
        <begin position="1728"/>
        <end position="1746"/>
    </location>
</feature>
<feature type="region of interest" description="Disordered" evidence="6">
    <location>
        <begin position="1728"/>
        <end position="1747"/>
    </location>
</feature>
<dbReference type="PROSITE" id="PS50157">
    <property type="entry name" value="ZINC_FINGER_C2H2_2"/>
    <property type="match status" value="13"/>
</dbReference>
<reference evidence="8" key="1">
    <citation type="submission" date="2012-11" db="EMBL/GenBank/DDBJ databases">
        <authorList>
            <person name="Lucero-Rivera Y.E."/>
            <person name="Tovar-Ramirez D."/>
        </authorList>
    </citation>
    <scope>NUCLEOTIDE SEQUENCE</scope>
    <source>
        <tissue evidence="8">Salivary gland</tissue>
    </source>
</reference>
<sequence length="2164" mass="242707">SASLATPTVKLTACSYIALVGDRTANRMKPGFLAMPNYRCESCTFVGKNRKHLANHVALNHSTRVYRCSMCAFVTRYQANFYRHRRSIHKLNSANVCEMCGQLCENQDELVAHTSNEHPQFLDVLLRKLEAKRIRYAKYAARVSMGDGENDHAALEQVPENDFMPEVVTGDVTDEAHSENGASEEQSEGVGLSRKRPRESSPPASNKKGRTGRRTYTCSECDLVTKWPREFLSHRKDVHGDRISIHDCPFCEYASKQPQKLQRHCNIVHKEEMNSENQRRVVKTVAPAAPQALATEVRVHIQEKLFKCSSCNFHARSKVHVDEHEKTVHLKRRFYRCQQCGYVCHEKGRYTRHLRFHTLPKIKCQFCNFQTCYKWNMDRHLKYHTSDGEFRCNKCGFMTMSRKSLTAHCLHHHNELLKDTSASEGENTEHENVDDDDDRLMIDEDAGEDSVSPPPPPPPPLRMTLKRTGDTAVVETSEGAMRKCRYCPQQVLWPSELKRHEATHFKMNKRHGCPLCHIRFDQLDHLEQHVMLDHQEEPSEKITDSSPGTTSAPIIIELGKTDDSTARASYSGSTQALDISIKSKQPMHTCQRCGYTTRWISELRKHELVHGSLKPFKCTYCSYTSRWKGDMTRHVFRMHKENTGAADSPSGDVEQAKSSHVLRFLLSQPKNADHDYDSKSAEASGSKDSGAMAGKFAGKPIENQCSYQVASGVPRIVQKYKCPQCSFLTRTASRFHVHMIQHLNKRPFMCSACNYRSNWQWDVNKHIKSKSANDFKHKKAELVVMDETGFKNYAKYKVHLVDVEESAKGDKVLQSTPSPKPSSEEVQLVRPDETENIVVTPDILYGDQDYQDDLAGPLPDTSGHQQLLCCGHCSFTHSDRKVVIAHLGTHTSVKPYRCRLCSFVSKWYHIVLMHVRHRHNTGPKDIENKVAFVEDGIMFRLKEEEEPAAPPAPPSAEQKNLKCTMCPYRCSKVCHMEFHMKQHVPREGAVFKCKYCPYYANVKKTLSRHMKLHNAEQKPVVEVLPRSPVKTDAKKHSCEHCPYTSDNKTQYLYHKQFHRPNKNAPHKCTHCNYWSTHSHLMAQHQKIHKSADGTTLDGASYSGGIQAMTTIVNGTAHRMFKCRFCPLTNKRRANVKIHERMHTASKGAKFQCVLCSYRCNNTGVLASHMKLHKADNPSLDLNRMKTFCENLNALPPRPAVAKKSAPESTAAAVQRSEFTALKDKLKVAPRKKIFSYFCEKCPAMFKSHTDLDTHKTYHNSAHLYPCHLCDYRARHKPHLHKHLLVHTPEYAERQNGFTLAEIRNQDRSQHIEPEVPAAPPPVAADQMLLLEKAETRAFVDAGSQGLGVQLHRCTRCPAAFQKATTLEYHISLHGSPGVYACHFCNYAANSAANVNAHTHLHYRGALKQKQPPKMFRCDKCPASFSKYNRFQSHLTLHGRNERFRCSHCDYSVKFAANLVKHRKLHEVLVPESENTRTKSPTPPAVTSTPQPSEKGAEPSPAASPSESATIAPAPAPVEEKRVYICSRCPYAFHRRETVVNHLQRHATAEGMCCTFCDYRSVHMSTLRDHARCHFQPMRHYKPQAYMKCDSLEIWSTASDGTRTLLFRDDGDDNYCPKLDDCDDAGEDDATPSSPTSSTPTSSSSSSSTVSSSPELRLNKNLEPPVMVPVKQEVDDVVLASKETLEDLVSSVVVLNDSKEEMPPGCKTQVVNIVVLDGTKQLNEIDEAEAAHTEHKSESETECKEDGESAQDLFNRICNPDAMEYEEMEDEKDVYCEAIVEDPDVADDVECETVDSADRGALIAGTDPVLKAVKHPEEREFLDLSEAGECEMAAECKDTLLHSIEQNSQLSTADVLDDSEASAAVTDECLKEVLKMDIASDGNSSCSVKELESSRTGCSSSLTGFQDSTEAASGHLCIGPEESVLSNSPVNIELDECGFEDSRYHLQPEENSPCETQSECDDFPGPSAVQNGSKQDYIPLSPCQDVNLNAHKDSSCFDEDSRVEDEELAQVSCGLPDLGPTNKESSCREVREESEAVEIELSGGHSCTGEEPEADEIDKLQSEADVAACIVQDDVVEIEIGSSLPTIKTDSGDDTVLVPQDVFEMQSPTVLQHSIVDQEPDQGDRLTDVAVQGAPVDLELFPEHSDKGGCSSDVDSVSGMLDVAV</sequence>
<feature type="domain" description="C2H2-type" evidence="7">
    <location>
        <begin position="720"/>
        <end position="747"/>
    </location>
</feature>
<feature type="domain" description="C2H2-type" evidence="7">
    <location>
        <begin position="1264"/>
        <end position="1291"/>
    </location>
</feature>
<feature type="domain" description="C2H2-type" evidence="7">
    <location>
        <begin position="1351"/>
        <end position="1373"/>
    </location>
</feature>
<keyword evidence="2" id="KW-0677">Repeat</keyword>
<feature type="domain" description="C2H2-type" evidence="7">
    <location>
        <begin position="66"/>
        <end position="94"/>
    </location>
</feature>
<keyword evidence="4" id="KW-0862">Zinc</keyword>
<keyword evidence="1" id="KW-0479">Metal-binding</keyword>
<evidence type="ECO:0000256" key="3">
    <source>
        <dbReference type="ARBA" id="ARBA00022771"/>
    </source>
</evidence>
<feature type="region of interest" description="Disordered" evidence="6">
    <location>
        <begin position="445"/>
        <end position="465"/>
    </location>
</feature>
<feature type="domain" description="C2H2-type" evidence="7">
    <location>
        <begin position="1443"/>
        <end position="1470"/>
    </location>
</feature>
<feature type="compositionally biased region" description="Low complexity" evidence="6">
    <location>
        <begin position="1491"/>
        <end position="1512"/>
    </location>
</feature>
<dbReference type="SMART" id="SM00355">
    <property type="entry name" value="ZnF_C2H2"/>
    <property type="match status" value="31"/>
</dbReference>
<dbReference type="Gene3D" id="3.30.160.60">
    <property type="entry name" value="Classic Zinc Finger"/>
    <property type="match status" value="15"/>
</dbReference>
<dbReference type="PANTHER" id="PTHR24379:SF121">
    <property type="entry name" value="C2H2-TYPE DOMAIN-CONTAINING PROTEIN"/>
    <property type="match status" value="1"/>
</dbReference>
<feature type="domain" description="C2H2-type" evidence="7">
    <location>
        <begin position="1120"/>
        <end position="1147"/>
    </location>
</feature>
<evidence type="ECO:0000313" key="8">
    <source>
        <dbReference type="EMBL" id="JAA63792.1"/>
    </source>
</evidence>
<feature type="region of interest" description="Disordered" evidence="6">
    <location>
        <begin position="1947"/>
        <end position="1972"/>
    </location>
</feature>